<protein>
    <submittedName>
        <fullName evidence="1">Uncharacterized protein</fullName>
    </submittedName>
</protein>
<accession>A0AC61DEV7</accession>
<gene>
    <name evidence="1" type="ORF">CS063_05095</name>
</gene>
<organism evidence="1 2">
    <name type="scientific">Sporanaerobium hydrogeniformans</name>
    <dbReference type="NCBI Taxonomy" id="3072179"/>
    <lineage>
        <taxon>Bacteria</taxon>
        <taxon>Bacillati</taxon>
        <taxon>Bacillota</taxon>
        <taxon>Clostridia</taxon>
        <taxon>Lachnospirales</taxon>
        <taxon>Lachnospiraceae</taxon>
        <taxon>Sporanaerobium</taxon>
    </lineage>
</organism>
<dbReference type="EMBL" id="PEDL01000003">
    <property type="protein sequence ID" value="PHV71427.1"/>
    <property type="molecule type" value="Genomic_DNA"/>
</dbReference>
<sequence>MMKHLQCSNCGYDMYGAEYIANTVDSSLAKEGPIYSNAALLDLNTRPYQDIICPYCKTVGSWTT</sequence>
<evidence type="ECO:0000313" key="2">
    <source>
        <dbReference type="Proteomes" id="UP000224460"/>
    </source>
</evidence>
<dbReference type="Proteomes" id="UP000224460">
    <property type="component" value="Unassembled WGS sequence"/>
</dbReference>
<reference evidence="1" key="1">
    <citation type="submission" date="2017-10" db="EMBL/GenBank/DDBJ databases">
        <title>Genome sequence of cellulolytic Lachnospiraceae bacterium XHS1971 isolated from hotspring sediment.</title>
        <authorList>
            <person name="Vasudevan G."/>
            <person name="Joshi A.J."/>
            <person name="Hivarkar S."/>
            <person name="Lanjekar V.B."/>
            <person name="Dhakephalkar P.K."/>
            <person name="Dagar S."/>
        </authorList>
    </citation>
    <scope>NUCLEOTIDE SEQUENCE</scope>
    <source>
        <strain evidence="1">XHS1971</strain>
    </source>
</reference>
<name>A0AC61DEV7_9FIRM</name>
<proteinExistence type="predicted"/>
<evidence type="ECO:0000313" key="1">
    <source>
        <dbReference type="EMBL" id="PHV71427.1"/>
    </source>
</evidence>
<comment type="caution">
    <text evidence="1">The sequence shown here is derived from an EMBL/GenBank/DDBJ whole genome shotgun (WGS) entry which is preliminary data.</text>
</comment>
<keyword evidence="2" id="KW-1185">Reference proteome</keyword>